<evidence type="ECO:0000256" key="3">
    <source>
        <dbReference type="ARBA" id="ARBA00022448"/>
    </source>
</evidence>
<protein>
    <submittedName>
        <fullName evidence="9">ABC transporter ATP-binding protein</fullName>
    </submittedName>
</protein>
<keyword evidence="4" id="KW-1003">Cell membrane</keyword>
<sequence length="364" mass="39723">MVDIVIENVTKRFGTFTAIDGMNAVFEDGAVTCLLGPSGCGKTTLMRMIVGLETQTSGRILFGNRDMSGLPPRKRNAGMVFQYPVMYQTLSVEENIALPLNQDKSLSAAERQRRIDEVLDVLDMRDRRKLFIGDLDAGSRQKVAVGRAVARRSDIVLFDEPTTNVEVQAKLLLIRAFKLVTQRLKQTIIYVTHDQTEAMTLADKVALMRNGRIEQYDKPANLYNRPASDFAGWFLGNPGMNFVPARAVAGGAETLLTAGPLALEGALEGGKDFRAGIRPEHIGLSDEARPGSVPGTLKDINVSIAGRFIARVTVDGQDIKVKTDRVPAARRGGQVHLFADPAEMSFYADGRRIAAVPAGGQHNR</sequence>
<dbReference type="EMBL" id="QFBC01000018">
    <property type="protein sequence ID" value="PWE53092.1"/>
    <property type="molecule type" value="Genomic_DNA"/>
</dbReference>
<comment type="similarity">
    <text evidence="2">Belongs to the ABC transporter superfamily.</text>
</comment>
<dbReference type="Gene3D" id="2.40.50.100">
    <property type="match status" value="1"/>
</dbReference>
<dbReference type="GO" id="GO:0015408">
    <property type="term" value="F:ABC-type ferric iron transporter activity"/>
    <property type="evidence" value="ECO:0007669"/>
    <property type="project" value="InterPro"/>
</dbReference>
<dbReference type="SUPFAM" id="SSF52540">
    <property type="entry name" value="P-loop containing nucleoside triphosphate hydrolases"/>
    <property type="match status" value="1"/>
</dbReference>
<dbReference type="InterPro" id="IPR003439">
    <property type="entry name" value="ABC_transporter-like_ATP-bd"/>
</dbReference>
<dbReference type="SUPFAM" id="SSF50331">
    <property type="entry name" value="MOP-like"/>
    <property type="match status" value="1"/>
</dbReference>
<dbReference type="PANTHER" id="PTHR43875:SF14">
    <property type="entry name" value="ABC TRANSPORTER ATP-BINDING PROTEIN"/>
    <property type="match status" value="1"/>
</dbReference>
<dbReference type="PROSITE" id="PS50893">
    <property type="entry name" value="ABC_TRANSPORTER_2"/>
    <property type="match status" value="1"/>
</dbReference>
<dbReference type="SMART" id="SM00382">
    <property type="entry name" value="AAA"/>
    <property type="match status" value="1"/>
</dbReference>
<evidence type="ECO:0000256" key="7">
    <source>
        <dbReference type="ARBA" id="ARBA00023136"/>
    </source>
</evidence>
<keyword evidence="10" id="KW-1185">Reference proteome</keyword>
<comment type="subcellular location">
    <subcellularLocation>
        <location evidence="1">Cell inner membrane</location>
        <topology evidence="1">Peripheral membrane protein</topology>
    </subcellularLocation>
</comment>
<gene>
    <name evidence="9" type="ORF">DEM27_27340</name>
</gene>
<dbReference type="GO" id="GO:0055052">
    <property type="term" value="C:ATP-binding cassette (ABC) transporter complex, substrate-binding subunit-containing"/>
    <property type="evidence" value="ECO:0007669"/>
    <property type="project" value="TreeGrafter"/>
</dbReference>
<evidence type="ECO:0000256" key="4">
    <source>
        <dbReference type="ARBA" id="ARBA00022475"/>
    </source>
</evidence>
<dbReference type="Pfam" id="PF00005">
    <property type="entry name" value="ABC_tran"/>
    <property type="match status" value="1"/>
</dbReference>
<keyword evidence="3" id="KW-0813">Transport</keyword>
<evidence type="ECO:0000313" key="10">
    <source>
        <dbReference type="Proteomes" id="UP000245252"/>
    </source>
</evidence>
<reference evidence="9 10" key="1">
    <citation type="submission" date="2018-05" db="EMBL/GenBank/DDBJ databases">
        <title>The draft genome of strain NS-104.</title>
        <authorList>
            <person name="Hang P."/>
            <person name="Jiang J."/>
        </authorList>
    </citation>
    <scope>NUCLEOTIDE SEQUENCE [LARGE SCALE GENOMIC DNA]</scope>
    <source>
        <strain evidence="9 10">NS-104</strain>
    </source>
</reference>
<dbReference type="InterPro" id="IPR047641">
    <property type="entry name" value="ABC_transpr_MalK/UgpC-like"/>
</dbReference>
<feature type="domain" description="ABC transporter" evidence="8">
    <location>
        <begin position="4"/>
        <end position="235"/>
    </location>
</feature>
<comment type="caution">
    <text evidence="9">The sequence shown here is derived from an EMBL/GenBank/DDBJ whole genome shotgun (WGS) entry which is preliminary data.</text>
</comment>
<keyword evidence="5" id="KW-0547">Nucleotide-binding</keyword>
<evidence type="ECO:0000259" key="8">
    <source>
        <dbReference type="PROSITE" id="PS50893"/>
    </source>
</evidence>
<dbReference type="PANTHER" id="PTHR43875">
    <property type="entry name" value="MALTODEXTRIN IMPORT ATP-BINDING PROTEIN MSMX"/>
    <property type="match status" value="1"/>
</dbReference>
<dbReference type="InterPro" id="IPR040582">
    <property type="entry name" value="OB_MalK-like"/>
</dbReference>
<dbReference type="Gene3D" id="3.40.50.300">
    <property type="entry name" value="P-loop containing nucleotide triphosphate hydrolases"/>
    <property type="match status" value="1"/>
</dbReference>
<proteinExistence type="inferred from homology"/>
<evidence type="ECO:0000256" key="1">
    <source>
        <dbReference type="ARBA" id="ARBA00004417"/>
    </source>
</evidence>
<dbReference type="RefSeq" id="WP_109461426.1">
    <property type="nucleotide sequence ID" value="NZ_QFBC01000018.1"/>
</dbReference>
<dbReference type="InterPro" id="IPR003593">
    <property type="entry name" value="AAA+_ATPase"/>
</dbReference>
<dbReference type="OrthoDB" id="7912635at2"/>
<name>A0A2U2DIH2_9HYPH</name>
<dbReference type="InterPro" id="IPR027417">
    <property type="entry name" value="P-loop_NTPase"/>
</dbReference>
<dbReference type="Proteomes" id="UP000245252">
    <property type="component" value="Unassembled WGS sequence"/>
</dbReference>
<keyword evidence="7" id="KW-0472">Membrane</keyword>
<accession>A0A2U2DIH2</accession>
<organism evidence="9 10">
    <name type="scientific">Metarhizobium album</name>
    <dbReference type="NCBI Taxonomy" id="2182425"/>
    <lineage>
        <taxon>Bacteria</taxon>
        <taxon>Pseudomonadati</taxon>
        <taxon>Pseudomonadota</taxon>
        <taxon>Alphaproteobacteria</taxon>
        <taxon>Hyphomicrobiales</taxon>
        <taxon>Rhizobiaceae</taxon>
        <taxon>Metarhizobium</taxon>
    </lineage>
</organism>
<dbReference type="CDD" id="cd03259">
    <property type="entry name" value="ABC_Carb_Solutes_like"/>
    <property type="match status" value="1"/>
</dbReference>
<dbReference type="GO" id="GO:0005524">
    <property type="term" value="F:ATP binding"/>
    <property type="evidence" value="ECO:0007669"/>
    <property type="project" value="UniProtKB-KW"/>
</dbReference>
<evidence type="ECO:0000256" key="2">
    <source>
        <dbReference type="ARBA" id="ARBA00005417"/>
    </source>
</evidence>
<evidence type="ECO:0000256" key="6">
    <source>
        <dbReference type="ARBA" id="ARBA00022840"/>
    </source>
</evidence>
<dbReference type="AlphaFoldDB" id="A0A2U2DIH2"/>
<dbReference type="GO" id="GO:0016887">
    <property type="term" value="F:ATP hydrolysis activity"/>
    <property type="evidence" value="ECO:0007669"/>
    <property type="project" value="InterPro"/>
</dbReference>
<evidence type="ECO:0000256" key="5">
    <source>
        <dbReference type="ARBA" id="ARBA00022741"/>
    </source>
</evidence>
<dbReference type="Pfam" id="PF17912">
    <property type="entry name" value="OB_MalK"/>
    <property type="match status" value="1"/>
</dbReference>
<dbReference type="InterPro" id="IPR008995">
    <property type="entry name" value="Mo/tungstate-bd_C_term_dom"/>
</dbReference>
<evidence type="ECO:0000313" key="9">
    <source>
        <dbReference type="EMBL" id="PWE53092.1"/>
    </source>
</evidence>
<keyword evidence="6 9" id="KW-0067">ATP-binding</keyword>
<dbReference type="InterPro" id="IPR015853">
    <property type="entry name" value="ABC_transpr_FbpC"/>
</dbReference>